<gene>
    <name evidence="1" type="ORF">QYT958_LOCUS48299</name>
    <name evidence="2" type="ORF">QYT958_LOCUS48337</name>
</gene>
<dbReference type="EMBL" id="CAJOBR010097028">
    <property type="protein sequence ID" value="CAF5148160.1"/>
    <property type="molecule type" value="Genomic_DNA"/>
</dbReference>
<proteinExistence type="predicted"/>
<dbReference type="EMBL" id="CAJOBR010097376">
    <property type="protein sequence ID" value="CAF5148523.1"/>
    <property type="molecule type" value="Genomic_DNA"/>
</dbReference>
<protein>
    <submittedName>
        <fullName evidence="1">Uncharacterized protein</fullName>
    </submittedName>
</protein>
<dbReference type="PROSITE" id="PS51257">
    <property type="entry name" value="PROKAR_LIPOPROTEIN"/>
    <property type="match status" value="1"/>
</dbReference>
<evidence type="ECO:0000313" key="1">
    <source>
        <dbReference type="EMBL" id="CAF5148160.1"/>
    </source>
</evidence>
<organism evidence="1 3">
    <name type="scientific">Rotaria socialis</name>
    <dbReference type="NCBI Taxonomy" id="392032"/>
    <lineage>
        <taxon>Eukaryota</taxon>
        <taxon>Metazoa</taxon>
        <taxon>Spiralia</taxon>
        <taxon>Gnathifera</taxon>
        <taxon>Rotifera</taxon>
        <taxon>Eurotatoria</taxon>
        <taxon>Bdelloidea</taxon>
        <taxon>Philodinida</taxon>
        <taxon>Philodinidae</taxon>
        <taxon>Rotaria</taxon>
    </lineage>
</organism>
<name>A0A822GPU7_9BILA</name>
<evidence type="ECO:0000313" key="2">
    <source>
        <dbReference type="EMBL" id="CAF5148523.1"/>
    </source>
</evidence>
<dbReference type="Proteomes" id="UP000663848">
    <property type="component" value="Unassembled WGS sequence"/>
</dbReference>
<accession>A0A822GPU7</accession>
<dbReference type="AlphaFoldDB" id="A0A822GPU7"/>
<reference evidence="1" key="1">
    <citation type="submission" date="2021-02" db="EMBL/GenBank/DDBJ databases">
        <authorList>
            <person name="Nowell W R."/>
        </authorList>
    </citation>
    <scope>NUCLEOTIDE SEQUENCE</scope>
</reference>
<sequence>MPNRYQLWWSHQNEPGRPDNVFCDWPCNLQGVYSCPAHKAILM</sequence>
<comment type="caution">
    <text evidence="1">The sequence shown here is derived from an EMBL/GenBank/DDBJ whole genome shotgun (WGS) entry which is preliminary data.</text>
</comment>
<feature type="non-terminal residue" evidence="1">
    <location>
        <position position="1"/>
    </location>
</feature>
<evidence type="ECO:0000313" key="3">
    <source>
        <dbReference type="Proteomes" id="UP000663848"/>
    </source>
</evidence>